<dbReference type="PANTHER" id="PTHR43047:SF72">
    <property type="entry name" value="OSMOSENSING HISTIDINE PROTEIN KINASE SLN1"/>
    <property type="match status" value="1"/>
</dbReference>
<dbReference type="SMART" id="SM00387">
    <property type="entry name" value="HATPase_c"/>
    <property type="match status" value="1"/>
</dbReference>
<dbReference type="Pfam" id="PF02518">
    <property type="entry name" value="HATPase_c"/>
    <property type="match status" value="1"/>
</dbReference>
<dbReference type="RefSeq" id="WP_281481087.1">
    <property type="nucleotide sequence ID" value="NZ_CP124543.1"/>
</dbReference>
<dbReference type="InterPro" id="IPR003594">
    <property type="entry name" value="HATPase_dom"/>
</dbReference>
<dbReference type="Pfam" id="PF00072">
    <property type="entry name" value="Response_reg"/>
    <property type="match status" value="1"/>
</dbReference>
<dbReference type="SUPFAM" id="SSF52172">
    <property type="entry name" value="CheY-like"/>
    <property type="match status" value="1"/>
</dbReference>
<feature type="domain" description="Histidine kinase" evidence="8">
    <location>
        <begin position="148"/>
        <end position="406"/>
    </location>
</feature>
<sequence>MKNIPNNSILIVDDIPTNIKVLFEILNQAGFRVSVAKNGKSALEKVQEILPNLILLDVMMPGIDGFETCRRLKHNPKTKDIPVIFMTALSETVDKVKGLQIGAVDYITKPIEYEEVLARINVHLELRRTQLKLVQEEKMSSLGQLVAGIAHEINNPVNFVSGNLIHAQKYIEDLLKLLHLYEIHTPHPIPEIQAYSTQIELDFLKQDLPQLLSSMTMGTERVENIVRSLRLFSRLDETALQLVQLHDGIDSTLIILGSRIKATSIRPNINVVKEYGDLPLVECYAGKLNQVFMNLLSNAIDAIDELIDQVEANTNKQSPTIWIRTVVTSDEKSILIEIADNGVGMPQEVQQRMFEQFFTTKPLGKGTGLGLAIAHEIIIEKHGGTLEVNSSPGEGTRFVITIPINCTPVDC</sequence>
<dbReference type="SUPFAM" id="SSF47384">
    <property type="entry name" value="Homodimeric domain of signal transducing histidine kinase"/>
    <property type="match status" value="1"/>
</dbReference>
<dbReference type="EC" id="2.7.13.3" evidence="2"/>
<keyword evidence="4" id="KW-0808">Transferase</keyword>
<evidence type="ECO:0000256" key="6">
    <source>
        <dbReference type="ARBA" id="ARBA00023012"/>
    </source>
</evidence>
<evidence type="ECO:0000256" key="4">
    <source>
        <dbReference type="ARBA" id="ARBA00022679"/>
    </source>
</evidence>
<proteinExistence type="predicted"/>
<dbReference type="InterPro" id="IPR036890">
    <property type="entry name" value="HATPase_C_sf"/>
</dbReference>
<keyword evidence="3 7" id="KW-0597">Phosphoprotein</keyword>
<evidence type="ECO:0000313" key="10">
    <source>
        <dbReference type="EMBL" id="WGV23757.1"/>
    </source>
</evidence>
<dbReference type="PRINTS" id="PR00344">
    <property type="entry name" value="BCTRLSENSOR"/>
</dbReference>
<dbReference type="SMART" id="SM00448">
    <property type="entry name" value="REC"/>
    <property type="match status" value="1"/>
</dbReference>
<keyword evidence="11" id="KW-1185">Reference proteome</keyword>
<dbReference type="GO" id="GO:0005886">
    <property type="term" value="C:plasma membrane"/>
    <property type="evidence" value="ECO:0007669"/>
    <property type="project" value="TreeGrafter"/>
</dbReference>
<dbReference type="PANTHER" id="PTHR43047">
    <property type="entry name" value="TWO-COMPONENT HISTIDINE PROTEIN KINASE"/>
    <property type="match status" value="1"/>
</dbReference>
<dbReference type="InterPro" id="IPR011006">
    <property type="entry name" value="CheY-like_superfamily"/>
</dbReference>
<evidence type="ECO:0000256" key="7">
    <source>
        <dbReference type="PROSITE-ProRule" id="PRU00169"/>
    </source>
</evidence>
<dbReference type="InterPro" id="IPR001789">
    <property type="entry name" value="Sig_transdc_resp-reg_receiver"/>
</dbReference>
<dbReference type="InterPro" id="IPR036097">
    <property type="entry name" value="HisK_dim/P_sf"/>
</dbReference>
<dbReference type="Gene3D" id="3.40.50.2300">
    <property type="match status" value="1"/>
</dbReference>
<organism evidence="10 11">
    <name type="scientific">Halotia branconii CENA392</name>
    <dbReference type="NCBI Taxonomy" id="1539056"/>
    <lineage>
        <taxon>Bacteria</taxon>
        <taxon>Bacillati</taxon>
        <taxon>Cyanobacteriota</taxon>
        <taxon>Cyanophyceae</taxon>
        <taxon>Nostocales</taxon>
        <taxon>Nodulariaceae</taxon>
        <taxon>Halotia</taxon>
    </lineage>
</organism>
<evidence type="ECO:0000313" key="11">
    <source>
        <dbReference type="Proteomes" id="UP001223520"/>
    </source>
</evidence>
<dbReference type="CDD" id="cd00082">
    <property type="entry name" value="HisKA"/>
    <property type="match status" value="1"/>
</dbReference>
<accession>A0AAJ6P7N1</accession>
<keyword evidence="5" id="KW-0418">Kinase</keyword>
<dbReference type="InterPro" id="IPR003661">
    <property type="entry name" value="HisK_dim/P_dom"/>
</dbReference>
<keyword evidence="6" id="KW-0902">Two-component regulatory system</keyword>
<dbReference type="PROSITE" id="PS50109">
    <property type="entry name" value="HIS_KIN"/>
    <property type="match status" value="1"/>
</dbReference>
<evidence type="ECO:0000259" key="9">
    <source>
        <dbReference type="PROSITE" id="PS50110"/>
    </source>
</evidence>
<gene>
    <name evidence="10" type="ORF">QI031_18290</name>
</gene>
<dbReference type="KEGG" id="hbq:QI031_18290"/>
<dbReference type="Gene3D" id="1.10.287.130">
    <property type="match status" value="1"/>
</dbReference>
<evidence type="ECO:0000256" key="3">
    <source>
        <dbReference type="ARBA" id="ARBA00022553"/>
    </source>
</evidence>
<dbReference type="Gene3D" id="6.10.250.690">
    <property type="match status" value="1"/>
</dbReference>
<dbReference type="PROSITE" id="PS50110">
    <property type="entry name" value="RESPONSE_REGULATORY"/>
    <property type="match status" value="1"/>
</dbReference>
<evidence type="ECO:0000256" key="2">
    <source>
        <dbReference type="ARBA" id="ARBA00012438"/>
    </source>
</evidence>
<reference evidence="10 11" key="1">
    <citation type="journal article" date="2023" name="Limnol Oceanogr Lett">
        <title>Environmental adaptations by the intertidal Antarctic cyanobacterium Halotia branconii CENA392 as revealed using long-read genome sequencing.</title>
        <authorList>
            <person name="Dextro R.B."/>
            <person name="Delbaje E."/>
            <person name="Freitas P.N.N."/>
            <person name="Geraldes V."/>
            <person name="Pinto E."/>
            <person name="Long P.F."/>
            <person name="Fiore M.F."/>
        </authorList>
    </citation>
    <scope>NUCLEOTIDE SEQUENCE [LARGE SCALE GENOMIC DNA]</scope>
    <source>
        <strain evidence="10 11">CENA392</strain>
    </source>
</reference>
<dbReference type="GO" id="GO:0000155">
    <property type="term" value="F:phosphorelay sensor kinase activity"/>
    <property type="evidence" value="ECO:0007669"/>
    <property type="project" value="InterPro"/>
</dbReference>
<feature type="modified residue" description="4-aspartylphosphate" evidence="7">
    <location>
        <position position="57"/>
    </location>
</feature>
<evidence type="ECO:0000256" key="1">
    <source>
        <dbReference type="ARBA" id="ARBA00000085"/>
    </source>
</evidence>
<dbReference type="Proteomes" id="UP001223520">
    <property type="component" value="Chromosome"/>
</dbReference>
<protein>
    <recommendedName>
        <fullName evidence="2">histidine kinase</fullName>
        <ecNumber evidence="2">2.7.13.3</ecNumber>
    </recommendedName>
</protein>
<dbReference type="GO" id="GO:0009927">
    <property type="term" value="F:histidine phosphotransfer kinase activity"/>
    <property type="evidence" value="ECO:0007669"/>
    <property type="project" value="TreeGrafter"/>
</dbReference>
<evidence type="ECO:0000256" key="5">
    <source>
        <dbReference type="ARBA" id="ARBA00022777"/>
    </source>
</evidence>
<dbReference type="InterPro" id="IPR004358">
    <property type="entry name" value="Sig_transdc_His_kin-like_C"/>
</dbReference>
<dbReference type="EMBL" id="CP124543">
    <property type="protein sequence ID" value="WGV23757.1"/>
    <property type="molecule type" value="Genomic_DNA"/>
</dbReference>
<dbReference type="CDD" id="cd19920">
    <property type="entry name" value="REC_PA4781-like"/>
    <property type="match status" value="1"/>
</dbReference>
<dbReference type="AlphaFoldDB" id="A0AAJ6P7N1"/>
<comment type="catalytic activity">
    <reaction evidence="1">
        <text>ATP + protein L-histidine = ADP + protein N-phospho-L-histidine.</text>
        <dbReference type="EC" id="2.7.13.3"/>
    </reaction>
</comment>
<dbReference type="SUPFAM" id="SSF55874">
    <property type="entry name" value="ATPase domain of HSP90 chaperone/DNA topoisomerase II/histidine kinase"/>
    <property type="match status" value="1"/>
</dbReference>
<feature type="domain" description="Response regulatory" evidence="9">
    <location>
        <begin position="8"/>
        <end position="124"/>
    </location>
</feature>
<dbReference type="InterPro" id="IPR005467">
    <property type="entry name" value="His_kinase_dom"/>
</dbReference>
<name>A0AAJ6P7N1_9CYAN</name>
<dbReference type="Gene3D" id="3.30.565.10">
    <property type="entry name" value="Histidine kinase-like ATPase, C-terminal domain"/>
    <property type="match status" value="1"/>
</dbReference>
<evidence type="ECO:0000259" key="8">
    <source>
        <dbReference type="PROSITE" id="PS50109"/>
    </source>
</evidence>